<reference evidence="3 4" key="1">
    <citation type="submission" date="2016-12" db="EMBL/GenBank/DDBJ databases">
        <title>Comparison of Traditional DNA-DNA Hybridization with In Silico Genomic Analysis.</title>
        <authorList>
            <person name="Nicholson A.C."/>
            <person name="Humrighouse B.W."/>
            <person name="Graziano J."/>
            <person name="Lasker B."/>
            <person name="Whitney A.M."/>
            <person name="Mcquiston J.R."/>
        </authorList>
    </citation>
    <scope>NUCLEOTIDE SEQUENCE [LARGE SCALE GENOMIC DNA]</scope>
    <source>
        <strain evidence="3 4">H2240</strain>
    </source>
</reference>
<evidence type="ECO:0000313" key="4">
    <source>
        <dbReference type="Proteomes" id="UP000196878"/>
    </source>
</evidence>
<keyword evidence="1" id="KW-0560">Oxidoreductase</keyword>
<dbReference type="PANTHER" id="PTHR43476">
    <property type="entry name" value="3-(3-HYDROXY-PHENYL)PROPIONATE/3-HYDROXYCINNAMIC ACID HYDROXYLASE"/>
    <property type="match status" value="1"/>
</dbReference>
<dbReference type="InterPro" id="IPR002938">
    <property type="entry name" value="FAD-bd"/>
</dbReference>
<name>A0A212A8B4_9RHOB</name>
<protein>
    <recommendedName>
        <fullName evidence="2">FAD-binding domain-containing protein</fullName>
    </recommendedName>
</protein>
<dbReference type="OrthoDB" id="9791689at2"/>
<dbReference type="PANTHER" id="PTHR43476:SF5">
    <property type="entry name" value="FAD-DEPENDENT MONOOXYGENASE"/>
    <property type="match status" value="1"/>
</dbReference>
<dbReference type="RefSeq" id="WP_088216405.1">
    <property type="nucleotide sequence ID" value="NZ_NIPW01000033.1"/>
</dbReference>
<keyword evidence="4" id="KW-1185">Reference proteome</keyword>
<dbReference type="Pfam" id="PF01494">
    <property type="entry name" value="FAD_binding_3"/>
    <property type="match status" value="1"/>
</dbReference>
<feature type="domain" description="FAD-binding" evidence="2">
    <location>
        <begin position="7"/>
        <end position="336"/>
    </location>
</feature>
<dbReference type="GO" id="GO:0071949">
    <property type="term" value="F:FAD binding"/>
    <property type="evidence" value="ECO:0007669"/>
    <property type="project" value="InterPro"/>
</dbReference>
<evidence type="ECO:0000259" key="2">
    <source>
        <dbReference type="Pfam" id="PF01494"/>
    </source>
</evidence>
<organism evidence="3 4">
    <name type="scientific">Haematobacter genomosp. 1</name>
    <dbReference type="NCBI Taxonomy" id="366618"/>
    <lineage>
        <taxon>Bacteria</taxon>
        <taxon>Pseudomonadati</taxon>
        <taxon>Pseudomonadota</taxon>
        <taxon>Alphaproteobacteria</taxon>
        <taxon>Rhodobacterales</taxon>
        <taxon>Paracoccaceae</taxon>
        <taxon>Haematobacter</taxon>
    </lineage>
</organism>
<proteinExistence type="predicted"/>
<dbReference type="NCBIfam" id="NF004834">
    <property type="entry name" value="PRK06185.1-3"/>
    <property type="match status" value="1"/>
</dbReference>
<dbReference type="Proteomes" id="UP000196878">
    <property type="component" value="Unassembled WGS sequence"/>
</dbReference>
<gene>
    <name evidence="3" type="ORF">CDV49_15955</name>
</gene>
<dbReference type="NCBIfam" id="NF004835">
    <property type="entry name" value="PRK06185.1-4"/>
    <property type="match status" value="1"/>
</dbReference>
<dbReference type="PRINTS" id="PR00420">
    <property type="entry name" value="RNGMNOXGNASE"/>
</dbReference>
<dbReference type="GO" id="GO:0016491">
    <property type="term" value="F:oxidoreductase activity"/>
    <property type="evidence" value="ECO:0007669"/>
    <property type="project" value="UniProtKB-KW"/>
</dbReference>
<dbReference type="Gene3D" id="3.50.50.60">
    <property type="entry name" value="FAD/NAD(P)-binding domain"/>
    <property type="match status" value="2"/>
</dbReference>
<sequence length="404" mass="44598">MAPQSCVIVGAGPAGMMLGYLLARAGLPVTVVEKHPDFLHDFRGDTIHPSTLEAFADLGLLEDFLKIPHQKAPVLQAEIGGVQTKIADFSRIPARCRFIAFMPQWDFLDFLARRAAAFPGFRLMMGVEVLGLVQSEGQIRGIRIREGGVERELPADLVIGADGRNSVTRRDAALPVTDFGSQVDVLWLRLSRREGDPVLTMSHAGPQQGLVLIDRGDYWQCGYVIRKGSYDDLKARGLPAFRESLAALAPLPPERFEEIRDWDQVHLLSVRMDRLERWWRPGLLCIGDAAHAMSPIGGFGVNLAVQDAIAAANILAAPLGDGRMGPDDLARVERRRRFPTRATQKLQLMMRRKRPVVAGENASATPEKPSGPPKFLRVIGRWPALSHLAGRLVGLGFRPERVRI</sequence>
<dbReference type="InterPro" id="IPR050631">
    <property type="entry name" value="PheA/TfdB_FAD_monoxygenase"/>
</dbReference>
<dbReference type="SUPFAM" id="SSF51905">
    <property type="entry name" value="FAD/NAD(P)-binding domain"/>
    <property type="match status" value="1"/>
</dbReference>
<evidence type="ECO:0000256" key="1">
    <source>
        <dbReference type="ARBA" id="ARBA00023002"/>
    </source>
</evidence>
<dbReference type="AlphaFoldDB" id="A0A212A8B4"/>
<dbReference type="EMBL" id="NIPW01000033">
    <property type="protein sequence ID" value="OWJ75914.1"/>
    <property type="molecule type" value="Genomic_DNA"/>
</dbReference>
<evidence type="ECO:0000313" key="3">
    <source>
        <dbReference type="EMBL" id="OWJ75914.1"/>
    </source>
</evidence>
<accession>A0A212A8B4</accession>
<dbReference type="InterPro" id="IPR036188">
    <property type="entry name" value="FAD/NAD-bd_sf"/>
</dbReference>
<comment type="caution">
    <text evidence="3">The sequence shown here is derived from an EMBL/GenBank/DDBJ whole genome shotgun (WGS) entry which is preliminary data.</text>
</comment>